<keyword evidence="2" id="KW-1185">Reference proteome</keyword>
<gene>
    <name evidence="1" type="ORF">RDI58_010803</name>
</gene>
<dbReference type="EMBL" id="JBANQN010000004">
    <property type="protein sequence ID" value="KAK6791722.1"/>
    <property type="molecule type" value="Genomic_DNA"/>
</dbReference>
<name>A0AAN8TV79_SOLBU</name>
<evidence type="ECO:0000313" key="2">
    <source>
        <dbReference type="Proteomes" id="UP001371456"/>
    </source>
</evidence>
<accession>A0AAN8TV79</accession>
<sequence>MKLMDLVNYGISTTLMDSFI</sequence>
<protein>
    <submittedName>
        <fullName evidence="1">Uncharacterized protein</fullName>
    </submittedName>
</protein>
<organism evidence="1 2">
    <name type="scientific">Solanum bulbocastanum</name>
    <name type="common">Wild potato</name>
    <dbReference type="NCBI Taxonomy" id="147425"/>
    <lineage>
        <taxon>Eukaryota</taxon>
        <taxon>Viridiplantae</taxon>
        <taxon>Streptophyta</taxon>
        <taxon>Embryophyta</taxon>
        <taxon>Tracheophyta</taxon>
        <taxon>Spermatophyta</taxon>
        <taxon>Magnoliopsida</taxon>
        <taxon>eudicotyledons</taxon>
        <taxon>Gunneridae</taxon>
        <taxon>Pentapetalae</taxon>
        <taxon>asterids</taxon>
        <taxon>lamiids</taxon>
        <taxon>Solanales</taxon>
        <taxon>Solanaceae</taxon>
        <taxon>Solanoideae</taxon>
        <taxon>Solaneae</taxon>
        <taxon>Solanum</taxon>
    </lineage>
</organism>
<reference evidence="1 2" key="1">
    <citation type="submission" date="2024-02" db="EMBL/GenBank/DDBJ databases">
        <title>de novo genome assembly of Solanum bulbocastanum strain 11H21.</title>
        <authorList>
            <person name="Hosaka A.J."/>
        </authorList>
    </citation>
    <scope>NUCLEOTIDE SEQUENCE [LARGE SCALE GENOMIC DNA]</scope>
    <source>
        <tissue evidence="1">Young leaves</tissue>
    </source>
</reference>
<dbReference type="AlphaFoldDB" id="A0AAN8TV79"/>
<dbReference type="Proteomes" id="UP001371456">
    <property type="component" value="Unassembled WGS sequence"/>
</dbReference>
<comment type="caution">
    <text evidence="1">The sequence shown here is derived from an EMBL/GenBank/DDBJ whole genome shotgun (WGS) entry which is preliminary data.</text>
</comment>
<proteinExistence type="predicted"/>
<evidence type="ECO:0000313" key="1">
    <source>
        <dbReference type="EMBL" id="KAK6791722.1"/>
    </source>
</evidence>